<evidence type="ECO:0000313" key="2">
    <source>
        <dbReference type="EMBL" id="VVA95744.1"/>
    </source>
</evidence>
<evidence type="ECO:0000256" key="1">
    <source>
        <dbReference type="SAM" id="MobiDB-lite"/>
    </source>
</evidence>
<comment type="caution">
    <text evidence="2">The sequence shown here is derived from an EMBL/GenBank/DDBJ whole genome shotgun (WGS) entry which is preliminary data.</text>
</comment>
<dbReference type="Proteomes" id="UP000489600">
    <property type="component" value="Unassembled WGS sequence"/>
</dbReference>
<proteinExistence type="predicted"/>
<sequence length="161" mass="17101">MGKAVFKKVNYAAEKKKKETAVTDPSVRTEGSARTRPAPSTEKTKKLSTVEKASGKCPAGSATLVEVAKKQDLAALVSQAAYASRKRDRSSEGRTEKTQMKSHGEDLQLIAVEGSGVAAGGAEQQSEEPVPGAYDYAYSFKGAGKQIMDEPRACADFLSLI</sequence>
<keyword evidence="3" id="KW-1185">Reference proteome</keyword>
<gene>
    <name evidence="2" type="ORF">ANE_LOCUS6189</name>
</gene>
<feature type="region of interest" description="Disordered" evidence="1">
    <location>
        <begin position="80"/>
        <end position="106"/>
    </location>
</feature>
<evidence type="ECO:0000313" key="3">
    <source>
        <dbReference type="Proteomes" id="UP000489600"/>
    </source>
</evidence>
<protein>
    <submittedName>
        <fullName evidence="2">Uncharacterized protein</fullName>
    </submittedName>
</protein>
<name>A0A565B3S5_9BRAS</name>
<dbReference type="EMBL" id="CABITT030000002">
    <property type="protein sequence ID" value="VVA95744.1"/>
    <property type="molecule type" value="Genomic_DNA"/>
</dbReference>
<accession>A0A565B3S5</accession>
<organism evidence="2 3">
    <name type="scientific">Arabis nemorensis</name>
    <dbReference type="NCBI Taxonomy" id="586526"/>
    <lineage>
        <taxon>Eukaryota</taxon>
        <taxon>Viridiplantae</taxon>
        <taxon>Streptophyta</taxon>
        <taxon>Embryophyta</taxon>
        <taxon>Tracheophyta</taxon>
        <taxon>Spermatophyta</taxon>
        <taxon>Magnoliopsida</taxon>
        <taxon>eudicotyledons</taxon>
        <taxon>Gunneridae</taxon>
        <taxon>Pentapetalae</taxon>
        <taxon>rosids</taxon>
        <taxon>malvids</taxon>
        <taxon>Brassicales</taxon>
        <taxon>Brassicaceae</taxon>
        <taxon>Arabideae</taxon>
        <taxon>Arabis</taxon>
    </lineage>
</organism>
<dbReference type="AlphaFoldDB" id="A0A565B3S5"/>
<feature type="compositionally biased region" description="Basic and acidic residues" evidence="1">
    <location>
        <begin position="89"/>
        <end position="106"/>
    </location>
</feature>
<feature type="region of interest" description="Disordered" evidence="1">
    <location>
        <begin position="14"/>
        <end position="56"/>
    </location>
</feature>
<reference evidence="2" key="1">
    <citation type="submission" date="2019-07" db="EMBL/GenBank/DDBJ databases">
        <authorList>
            <person name="Dittberner H."/>
        </authorList>
    </citation>
    <scope>NUCLEOTIDE SEQUENCE [LARGE SCALE GENOMIC DNA]</scope>
</reference>